<name>A0A136IVA3_9PEZI</name>
<reference evidence="4" key="1">
    <citation type="submission" date="2016-02" db="EMBL/GenBank/DDBJ databases">
        <title>Draft genome sequence of Microdochium bolleyi, a fungal endophyte of beachgrass.</title>
        <authorList>
            <consortium name="DOE Joint Genome Institute"/>
            <person name="David A.S."/>
            <person name="May G."/>
            <person name="Haridas S."/>
            <person name="Lim J."/>
            <person name="Wang M."/>
            <person name="Labutti K."/>
            <person name="Lipzen A."/>
            <person name="Barry K."/>
            <person name="Grigoriev I.V."/>
        </authorList>
    </citation>
    <scope>NUCLEOTIDE SEQUENCE [LARGE SCALE GENOMIC DNA]</scope>
    <source>
        <strain evidence="4">J235TASD1</strain>
    </source>
</reference>
<dbReference type="PANTHER" id="PTHR10039:SF14">
    <property type="entry name" value="NACHT DOMAIN-CONTAINING PROTEIN"/>
    <property type="match status" value="1"/>
</dbReference>
<protein>
    <recommendedName>
        <fullName evidence="2">Nephrocystin 3-like N-terminal domain-containing protein</fullName>
    </recommendedName>
</protein>
<evidence type="ECO:0000259" key="2">
    <source>
        <dbReference type="Pfam" id="PF24883"/>
    </source>
</evidence>
<dbReference type="STRING" id="196109.A0A136IVA3"/>
<dbReference type="PANTHER" id="PTHR10039">
    <property type="entry name" value="AMELOGENIN"/>
    <property type="match status" value="1"/>
</dbReference>
<keyword evidence="1" id="KW-0677">Repeat</keyword>
<evidence type="ECO:0000256" key="1">
    <source>
        <dbReference type="ARBA" id="ARBA00022737"/>
    </source>
</evidence>
<dbReference type="Proteomes" id="UP000070501">
    <property type="component" value="Unassembled WGS sequence"/>
</dbReference>
<dbReference type="AlphaFoldDB" id="A0A136IVA3"/>
<feature type="non-terminal residue" evidence="3">
    <location>
        <position position="731"/>
    </location>
</feature>
<keyword evidence="4" id="KW-1185">Reference proteome</keyword>
<proteinExistence type="predicted"/>
<dbReference type="OrthoDB" id="538223at2759"/>
<gene>
    <name evidence="3" type="ORF">Micbo1qcDRAFT_110993</name>
</gene>
<evidence type="ECO:0000313" key="3">
    <source>
        <dbReference type="EMBL" id="KXJ88831.1"/>
    </source>
</evidence>
<feature type="domain" description="Nephrocystin 3-like N-terminal" evidence="2">
    <location>
        <begin position="185"/>
        <end position="345"/>
    </location>
</feature>
<evidence type="ECO:0000313" key="4">
    <source>
        <dbReference type="Proteomes" id="UP000070501"/>
    </source>
</evidence>
<dbReference type="InParanoid" id="A0A136IVA3"/>
<dbReference type="InterPro" id="IPR056884">
    <property type="entry name" value="NPHP3-like_N"/>
</dbReference>
<dbReference type="InterPro" id="IPR027417">
    <property type="entry name" value="P-loop_NTPase"/>
</dbReference>
<accession>A0A136IVA3</accession>
<dbReference type="SUPFAM" id="SSF52540">
    <property type="entry name" value="P-loop containing nucleoside triphosphate hydrolases"/>
    <property type="match status" value="1"/>
</dbReference>
<dbReference type="EMBL" id="KQ964257">
    <property type="protein sequence ID" value="KXJ88831.1"/>
    <property type="molecule type" value="Genomic_DNA"/>
</dbReference>
<dbReference type="Pfam" id="PF24883">
    <property type="entry name" value="NPHP3_N"/>
    <property type="match status" value="1"/>
</dbReference>
<sequence>MAEALALATSVMAVVELAAKVSKVCFTYIGEVLDARDDITRFREKVVNLEALLQTLHNVIRGSHATRAIEGHLKTVLANPCQRLRDLEATLKPNTSRLIMSRVGVRALRWPFQRKKVDEIILDITQDENLILAFLQAHQSRTLGDVRGSQLLKKLPVVSQAAFDSYDEGSYAKCLENTRVQILAQITTWFDSDSSKGIYWLNGRAGTGKSTIARTFADQAKAKGALGATFFFKRGEDDRSGAAKLMTTLAWQLAQQDPALANEIQTVIEKDEDIATSTIRQQFEGLILGPVKNVPSRANTVSRLVVIDALDECDYTNDVAMIIHLFSHLPPGTTGTPLKLLVTSRPELPIRLGFKKIGSNYDELILHDIQEATIEADIRTYLQAELRMIKKDFNSITTSSDLRLPDNWPDDEVLDQLASLAVPLFIFAATMVRFLSDTRSGSPQKKCEMIKNSQVLVSDSKLAAAYLPVLNHLVDDQSPSMRKLMVRHFQSVVGTIILLYSPLSLSSLSRLLSDECDKGDLASILHQLHSVLDIPREDAADIRTYHLSFRDFLLDPSLSQSSPFWVNAKEAHTTLAGNCIKIMSGFLKRDMCDLRAPGAMYTSIRQQRLDACIPQEVQYACRFWTSHAREAGKRPAGNDEMESFLSAHFLHWVEAMALLGRAHETIQAVQALETLAPAGSSLHHFLVDAYRFLLNCMPAISVAPLQLYSSALIFAPLESIVRRTSARLVPE</sequence>
<organism evidence="3 4">
    <name type="scientific">Microdochium bolleyi</name>
    <dbReference type="NCBI Taxonomy" id="196109"/>
    <lineage>
        <taxon>Eukaryota</taxon>
        <taxon>Fungi</taxon>
        <taxon>Dikarya</taxon>
        <taxon>Ascomycota</taxon>
        <taxon>Pezizomycotina</taxon>
        <taxon>Sordariomycetes</taxon>
        <taxon>Xylariomycetidae</taxon>
        <taxon>Xylariales</taxon>
        <taxon>Microdochiaceae</taxon>
        <taxon>Microdochium</taxon>
    </lineage>
</organism>
<dbReference type="Gene3D" id="3.40.50.300">
    <property type="entry name" value="P-loop containing nucleotide triphosphate hydrolases"/>
    <property type="match status" value="1"/>
</dbReference>